<reference evidence="2 3" key="1">
    <citation type="journal article" date="2012" name="Genome Biol.">
        <title>Genome and low-iron response of an oceanic diatom adapted to chronic iron limitation.</title>
        <authorList>
            <person name="Lommer M."/>
            <person name="Specht M."/>
            <person name="Roy A.S."/>
            <person name="Kraemer L."/>
            <person name="Andreson R."/>
            <person name="Gutowska M.A."/>
            <person name="Wolf J."/>
            <person name="Bergner S.V."/>
            <person name="Schilhabel M.B."/>
            <person name="Klostermeier U.C."/>
            <person name="Beiko R.G."/>
            <person name="Rosenstiel P."/>
            <person name="Hippler M."/>
            <person name="Laroche J."/>
        </authorList>
    </citation>
    <scope>NUCLEOTIDE SEQUENCE [LARGE SCALE GENOMIC DNA]</scope>
    <source>
        <strain evidence="2 3">CCMP1005</strain>
    </source>
</reference>
<dbReference type="AlphaFoldDB" id="K0SFM3"/>
<evidence type="ECO:0000313" key="2">
    <source>
        <dbReference type="EMBL" id="EJK64140.1"/>
    </source>
</evidence>
<evidence type="ECO:0000256" key="1">
    <source>
        <dbReference type="SAM" id="MobiDB-lite"/>
    </source>
</evidence>
<proteinExistence type="predicted"/>
<name>K0SFM3_THAOC</name>
<gene>
    <name evidence="2" type="ORF">THAOC_15155</name>
</gene>
<accession>K0SFM3</accession>
<protein>
    <submittedName>
        <fullName evidence="2">Uncharacterized protein</fullName>
    </submittedName>
</protein>
<sequence length="98" mass="10150">MLGGARPRGPEVGGHGGGEATSGAEVKRAECHGRRSWMESRYCRTSRGGRARGGQTVVAVAVGGGVTGTTYENKTKVNGLATPLALPRAERGTTRISR</sequence>
<feature type="region of interest" description="Disordered" evidence="1">
    <location>
        <begin position="1"/>
        <end position="28"/>
    </location>
</feature>
<organism evidence="2 3">
    <name type="scientific">Thalassiosira oceanica</name>
    <name type="common">Marine diatom</name>
    <dbReference type="NCBI Taxonomy" id="159749"/>
    <lineage>
        <taxon>Eukaryota</taxon>
        <taxon>Sar</taxon>
        <taxon>Stramenopiles</taxon>
        <taxon>Ochrophyta</taxon>
        <taxon>Bacillariophyta</taxon>
        <taxon>Coscinodiscophyceae</taxon>
        <taxon>Thalassiosirophycidae</taxon>
        <taxon>Thalassiosirales</taxon>
        <taxon>Thalassiosiraceae</taxon>
        <taxon>Thalassiosira</taxon>
    </lineage>
</organism>
<evidence type="ECO:0000313" key="3">
    <source>
        <dbReference type="Proteomes" id="UP000266841"/>
    </source>
</evidence>
<feature type="non-terminal residue" evidence="2">
    <location>
        <position position="98"/>
    </location>
</feature>
<keyword evidence="3" id="KW-1185">Reference proteome</keyword>
<dbReference type="Proteomes" id="UP000266841">
    <property type="component" value="Unassembled WGS sequence"/>
</dbReference>
<comment type="caution">
    <text evidence="2">The sequence shown here is derived from an EMBL/GenBank/DDBJ whole genome shotgun (WGS) entry which is preliminary data.</text>
</comment>
<feature type="compositionally biased region" description="Gly residues" evidence="1">
    <location>
        <begin position="11"/>
        <end position="20"/>
    </location>
</feature>
<dbReference type="EMBL" id="AGNL01017599">
    <property type="protein sequence ID" value="EJK64140.1"/>
    <property type="molecule type" value="Genomic_DNA"/>
</dbReference>